<feature type="compositionally biased region" description="Polar residues" evidence="2">
    <location>
        <begin position="360"/>
        <end position="369"/>
    </location>
</feature>
<dbReference type="SUPFAM" id="SSF49764">
    <property type="entry name" value="HSP20-like chaperones"/>
    <property type="match status" value="1"/>
</dbReference>
<evidence type="ECO:0000256" key="2">
    <source>
        <dbReference type="SAM" id="MobiDB-lite"/>
    </source>
</evidence>
<proteinExistence type="predicted"/>
<feature type="region of interest" description="Disordered" evidence="2">
    <location>
        <begin position="261"/>
        <end position="285"/>
    </location>
</feature>
<dbReference type="InterPro" id="IPR008978">
    <property type="entry name" value="HSP20-like_chaperone"/>
</dbReference>
<dbReference type="SMART" id="SM00028">
    <property type="entry name" value="TPR"/>
    <property type="match status" value="3"/>
</dbReference>
<dbReference type="PROSITE" id="PS50005">
    <property type="entry name" value="TPR"/>
    <property type="match status" value="1"/>
</dbReference>
<dbReference type="Gene3D" id="2.60.40.790">
    <property type="match status" value="1"/>
</dbReference>
<keyword evidence="1" id="KW-0802">TPR repeat</keyword>
<dbReference type="InterPro" id="IPR011990">
    <property type="entry name" value="TPR-like_helical_dom_sf"/>
</dbReference>
<dbReference type="PROSITE" id="PS51203">
    <property type="entry name" value="CS"/>
    <property type="match status" value="1"/>
</dbReference>
<keyword evidence="5" id="KW-1185">Reference proteome</keyword>
<dbReference type="EMBL" id="OZ019904">
    <property type="protein sequence ID" value="CAK9200133.1"/>
    <property type="molecule type" value="Genomic_DNA"/>
</dbReference>
<reference evidence="4" key="1">
    <citation type="submission" date="2024-02" db="EMBL/GenBank/DDBJ databases">
        <authorList>
            <consortium name="ELIXIR-Norway"/>
            <consortium name="Elixir Norway"/>
        </authorList>
    </citation>
    <scope>NUCLEOTIDE SEQUENCE</scope>
</reference>
<feature type="region of interest" description="Disordered" evidence="2">
    <location>
        <begin position="350"/>
        <end position="372"/>
    </location>
</feature>
<dbReference type="InterPro" id="IPR052004">
    <property type="entry name" value="Dynein_assembly_factor_4"/>
</dbReference>
<dbReference type="PANTHER" id="PTHR46492">
    <property type="entry name" value="DYNEIN ASSEMBLY FACTOR 4, AXONEMAL"/>
    <property type="match status" value="1"/>
</dbReference>
<feature type="domain" description="CS" evidence="3">
    <location>
        <begin position="2"/>
        <end position="86"/>
    </location>
</feature>
<evidence type="ECO:0000259" key="3">
    <source>
        <dbReference type="PROSITE" id="PS51203"/>
    </source>
</evidence>
<dbReference type="Gene3D" id="1.25.40.10">
    <property type="entry name" value="Tetratricopeptide repeat domain"/>
    <property type="match status" value="2"/>
</dbReference>
<accession>A0ABP0TME9</accession>
<evidence type="ECO:0000313" key="4">
    <source>
        <dbReference type="EMBL" id="CAK9200133.1"/>
    </source>
</evidence>
<dbReference type="InterPro" id="IPR019734">
    <property type="entry name" value="TPR_rpt"/>
</dbReference>
<dbReference type="SUPFAM" id="SSF48452">
    <property type="entry name" value="TPR-like"/>
    <property type="match status" value="1"/>
</dbReference>
<dbReference type="InterPro" id="IPR007052">
    <property type="entry name" value="CS_dom"/>
</dbReference>
<dbReference type="PANTHER" id="PTHR46492:SF1">
    <property type="entry name" value="DYNEIN AXONEMAL ASSEMBLY FACTOR 4"/>
    <property type="match status" value="1"/>
</dbReference>
<dbReference type="Pfam" id="PF04969">
    <property type="entry name" value="CS"/>
    <property type="match status" value="1"/>
</dbReference>
<organism evidence="4 5">
    <name type="scientific">Sphagnum troendelagicum</name>
    <dbReference type="NCBI Taxonomy" id="128251"/>
    <lineage>
        <taxon>Eukaryota</taxon>
        <taxon>Viridiplantae</taxon>
        <taxon>Streptophyta</taxon>
        <taxon>Embryophyta</taxon>
        <taxon>Bryophyta</taxon>
        <taxon>Sphagnophytina</taxon>
        <taxon>Sphagnopsida</taxon>
        <taxon>Sphagnales</taxon>
        <taxon>Sphagnaceae</taxon>
        <taxon>Sphagnum</taxon>
    </lineage>
</organism>
<feature type="repeat" description="TPR" evidence="1">
    <location>
        <begin position="497"/>
        <end position="530"/>
    </location>
</feature>
<feature type="compositionally biased region" description="Basic and acidic residues" evidence="2">
    <location>
        <begin position="261"/>
        <end position="278"/>
    </location>
</feature>
<evidence type="ECO:0000313" key="5">
    <source>
        <dbReference type="Proteomes" id="UP001497512"/>
    </source>
</evidence>
<name>A0ABP0TME9_9BRYO</name>
<feature type="compositionally biased region" description="Basic and acidic residues" evidence="2">
    <location>
        <begin position="350"/>
        <end position="359"/>
    </location>
</feature>
<protein>
    <recommendedName>
        <fullName evidence="3">CS domain-containing protein</fullName>
    </recommendedName>
</protein>
<gene>
    <name evidence="4" type="ORF">CSSPTR1EN2_LOCUS5284</name>
</gene>
<dbReference type="Proteomes" id="UP001497512">
    <property type="component" value="Chromosome 12"/>
</dbReference>
<sequence>MPTTPLYKWHESAGWVSIDVIIHHIALSSIDITTTECFVKVNCYPFLFQVDLFNTVDTDESSAIVDEDGVHFFMVKKQEGLWGKLTAVGEKQEIITRRHDSLIAAMQSSQKAKIDAPAEKSHIGRIAVSKQMTLDEVKRRTIETRKQVELSFENLEIQQWKDGLVKSQATLQEARQNPQEMNTMLHDRLAYTEQPETWESIRASTCKAQESSIESISSSSIESVQFYDNHTSRIWKETTEFMEDVQKKMDLDLVGVDVKKDEADKEKSEAPAADDHHNNSSGLLLHGQNQSLTHEQTSNNPPNNPNRKVSRKENAGAFEKQLPAPRKTTCVPVTFSLKPTLPDHLPARESRETKVELKGSNHQPSSDTVDVSEREPLFLQDKGNKFLKNGDYRSATNAYTDAIGKDSAMLFCFANRAACRLQQKQVQGCIDDCTTAIHLLISDTTFDLQSDITDENSLPYVKRYRDNPAEGLGLLTCLTRQRTMGQDARKMKNAILSRVLVRRGSAFCFLGDLQKAADDFAEALNLSPNNAAIECSLKEIQERMMAFQGA</sequence>
<evidence type="ECO:0000256" key="1">
    <source>
        <dbReference type="PROSITE-ProRule" id="PRU00339"/>
    </source>
</evidence>